<keyword evidence="2" id="KW-0378">Hydrolase</keyword>
<dbReference type="OrthoDB" id="5614837at2"/>
<evidence type="ECO:0000259" key="1">
    <source>
        <dbReference type="Pfam" id="PF12146"/>
    </source>
</evidence>
<accession>A0A1I4TIE0</accession>
<dbReference type="Gene3D" id="3.40.50.1820">
    <property type="entry name" value="alpha/beta hydrolase"/>
    <property type="match status" value="1"/>
</dbReference>
<dbReference type="GO" id="GO:0016787">
    <property type="term" value="F:hydrolase activity"/>
    <property type="evidence" value="ECO:0007669"/>
    <property type="project" value="UniProtKB-KW"/>
</dbReference>
<dbReference type="EMBL" id="FOUI01000014">
    <property type="protein sequence ID" value="SFM76425.1"/>
    <property type="molecule type" value="Genomic_DNA"/>
</dbReference>
<sequence length="312" mass="35491">MDHALIERLAQQLPALDLQRPLDQQAQRYAGYYGIDFSERASQHLGQVDAGHGSLAVQVWRPPQARGTLIILHGYFDHMGLYRHLIEWALGRRLAVLAFDLPGHGLSSGARASIDCFSEYQQALDVVLREAALWQLPAPWHLLGQSTGGAILVDRLLHGSLLEQWAQTVLMAPLVRPRQWGWSRMGLKVLGHFTRQLERRFTDNSGDQAFLQFIREQDPLQSRVLPVAWLRALEQWIPRIEMAGAVAHAPLVVQGEQDGTVDWHYNLQVLESKFAGIESFLLPQARHHLVNEQDSLRGHYLQWLEGKLQLRD</sequence>
<keyword evidence="3" id="KW-1185">Reference proteome</keyword>
<feature type="domain" description="Serine aminopeptidase S33" evidence="1">
    <location>
        <begin position="64"/>
        <end position="294"/>
    </location>
</feature>
<evidence type="ECO:0000313" key="3">
    <source>
        <dbReference type="Proteomes" id="UP000243629"/>
    </source>
</evidence>
<dbReference type="InterPro" id="IPR051044">
    <property type="entry name" value="MAG_DAG_Lipase"/>
</dbReference>
<organism evidence="2 3">
    <name type="scientific">Halopseudomonas yangmingensis</name>
    <dbReference type="NCBI Taxonomy" id="1720063"/>
    <lineage>
        <taxon>Bacteria</taxon>
        <taxon>Pseudomonadati</taxon>
        <taxon>Pseudomonadota</taxon>
        <taxon>Gammaproteobacteria</taxon>
        <taxon>Pseudomonadales</taxon>
        <taxon>Pseudomonadaceae</taxon>
        <taxon>Halopseudomonas</taxon>
    </lineage>
</organism>
<dbReference type="PANTHER" id="PTHR11614">
    <property type="entry name" value="PHOSPHOLIPASE-RELATED"/>
    <property type="match status" value="1"/>
</dbReference>
<gene>
    <name evidence="2" type="ORF">SAMN05216217_11468</name>
</gene>
<dbReference type="Proteomes" id="UP000243629">
    <property type="component" value="Unassembled WGS sequence"/>
</dbReference>
<dbReference type="Pfam" id="PF12146">
    <property type="entry name" value="Hydrolase_4"/>
    <property type="match status" value="1"/>
</dbReference>
<dbReference type="InterPro" id="IPR022742">
    <property type="entry name" value="Hydrolase_4"/>
</dbReference>
<dbReference type="InterPro" id="IPR029058">
    <property type="entry name" value="AB_hydrolase_fold"/>
</dbReference>
<reference evidence="3" key="1">
    <citation type="submission" date="2016-10" db="EMBL/GenBank/DDBJ databases">
        <authorList>
            <person name="Varghese N."/>
            <person name="Submissions S."/>
        </authorList>
    </citation>
    <scope>NUCLEOTIDE SEQUENCE [LARGE SCALE GENOMIC DNA]</scope>
    <source>
        <strain evidence="3">DSM 24213</strain>
    </source>
</reference>
<evidence type="ECO:0000313" key="2">
    <source>
        <dbReference type="EMBL" id="SFM76425.1"/>
    </source>
</evidence>
<dbReference type="STRING" id="1720063.SAMN05216217_11468"/>
<protein>
    <submittedName>
        <fullName evidence="2">Lysophospholipase, alpha-beta hydrolase superfamily</fullName>
    </submittedName>
</protein>
<proteinExistence type="predicted"/>
<name>A0A1I4TIE0_9GAMM</name>
<dbReference type="AlphaFoldDB" id="A0A1I4TIE0"/>
<dbReference type="RefSeq" id="WP_093477737.1">
    <property type="nucleotide sequence ID" value="NZ_FOUI01000014.1"/>
</dbReference>
<dbReference type="SUPFAM" id="SSF53474">
    <property type="entry name" value="alpha/beta-Hydrolases"/>
    <property type="match status" value="1"/>
</dbReference>